<evidence type="ECO:0000313" key="2">
    <source>
        <dbReference type="EMBL" id="KAJ7414052.1"/>
    </source>
</evidence>
<proteinExistence type="predicted"/>
<comment type="caution">
    <text evidence="2">The sequence shown here is derived from an EMBL/GenBank/DDBJ whole genome shotgun (WGS) entry which is preliminary data.</text>
</comment>
<evidence type="ECO:0000256" key="1">
    <source>
        <dbReference type="SAM" id="MobiDB-lite"/>
    </source>
</evidence>
<keyword evidence="3" id="KW-1185">Reference proteome</keyword>
<evidence type="ECO:0008006" key="4">
    <source>
        <dbReference type="Google" id="ProtNLM"/>
    </source>
</evidence>
<organism evidence="2 3">
    <name type="scientific">Willisornis vidua</name>
    <name type="common">Xingu scale-backed antbird</name>
    <dbReference type="NCBI Taxonomy" id="1566151"/>
    <lineage>
        <taxon>Eukaryota</taxon>
        <taxon>Metazoa</taxon>
        <taxon>Chordata</taxon>
        <taxon>Craniata</taxon>
        <taxon>Vertebrata</taxon>
        <taxon>Euteleostomi</taxon>
        <taxon>Archelosauria</taxon>
        <taxon>Archosauria</taxon>
        <taxon>Dinosauria</taxon>
        <taxon>Saurischia</taxon>
        <taxon>Theropoda</taxon>
        <taxon>Coelurosauria</taxon>
        <taxon>Aves</taxon>
        <taxon>Neognathae</taxon>
        <taxon>Neoaves</taxon>
        <taxon>Telluraves</taxon>
        <taxon>Australaves</taxon>
        <taxon>Passeriformes</taxon>
        <taxon>Thamnophilidae</taxon>
        <taxon>Willisornis</taxon>
    </lineage>
</organism>
<reference evidence="2" key="1">
    <citation type="submission" date="2019-10" db="EMBL/GenBank/DDBJ databases">
        <authorList>
            <person name="Soares A.E.R."/>
            <person name="Aleixo A."/>
            <person name="Schneider P."/>
            <person name="Miyaki C.Y."/>
            <person name="Schneider M.P."/>
            <person name="Mello C."/>
            <person name="Vasconcelos A.T.R."/>
        </authorList>
    </citation>
    <scope>NUCLEOTIDE SEQUENCE</scope>
    <source>
        <tissue evidence="2">Muscle</tissue>
    </source>
</reference>
<feature type="region of interest" description="Disordered" evidence="1">
    <location>
        <begin position="26"/>
        <end position="49"/>
    </location>
</feature>
<gene>
    <name evidence="2" type="ORF">WISP_86718</name>
</gene>
<dbReference type="EMBL" id="WHWB01034089">
    <property type="protein sequence ID" value="KAJ7414052.1"/>
    <property type="molecule type" value="Genomic_DNA"/>
</dbReference>
<dbReference type="Proteomes" id="UP001145742">
    <property type="component" value="Unassembled WGS sequence"/>
</dbReference>
<protein>
    <recommendedName>
        <fullName evidence="4">PEST proteolytic signal-containing nuclear protein</fullName>
    </recommendedName>
</protein>
<evidence type="ECO:0000313" key="3">
    <source>
        <dbReference type="Proteomes" id="UP001145742"/>
    </source>
</evidence>
<sequence>MTDKTVGTGKGLEEERWRREAEVIKKDRGDLEEDGTGRQKGPKVISYNSSKPTVKMQTVECLSEQLVALPVGSSSKVVMS</sequence>
<name>A0ABQ9D2U1_9PASS</name>
<accession>A0ABQ9D2U1</accession>